<evidence type="ECO:0000313" key="9">
    <source>
        <dbReference type="Proteomes" id="UP001595379"/>
    </source>
</evidence>
<dbReference type="Pfam" id="PF08511">
    <property type="entry name" value="COQ9"/>
    <property type="match status" value="1"/>
</dbReference>
<organism evidence="8 9">
    <name type="scientific">Hyphobacterium vulgare</name>
    <dbReference type="NCBI Taxonomy" id="1736751"/>
    <lineage>
        <taxon>Bacteria</taxon>
        <taxon>Pseudomonadati</taxon>
        <taxon>Pseudomonadota</taxon>
        <taxon>Alphaproteobacteria</taxon>
        <taxon>Maricaulales</taxon>
        <taxon>Maricaulaceae</taxon>
        <taxon>Hyphobacterium</taxon>
    </lineage>
</organism>
<protein>
    <submittedName>
        <fullName evidence="8">COQ9 family protein</fullName>
    </submittedName>
</protein>
<evidence type="ECO:0000256" key="5">
    <source>
        <dbReference type="ARBA" id="ARBA00023121"/>
    </source>
</evidence>
<evidence type="ECO:0000256" key="6">
    <source>
        <dbReference type="ARBA" id="ARBA00058104"/>
    </source>
</evidence>
<reference evidence="9" key="1">
    <citation type="journal article" date="2019" name="Int. J. Syst. Evol. Microbiol.">
        <title>The Global Catalogue of Microorganisms (GCM) 10K type strain sequencing project: providing services to taxonomists for standard genome sequencing and annotation.</title>
        <authorList>
            <consortium name="The Broad Institute Genomics Platform"/>
            <consortium name="The Broad Institute Genome Sequencing Center for Infectious Disease"/>
            <person name="Wu L."/>
            <person name="Ma J."/>
        </authorList>
    </citation>
    <scope>NUCLEOTIDE SEQUENCE [LARGE SCALE GENOMIC DNA]</scope>
    <source>
        <strain evidence="9">KCTC 52487</strain>
    </source>
</reference>
<dbReference type="InterPro" id="IPR013718">
    <property type="entry name" value="COQ9_C"/>
</dbReference>
<accession>A0ABV6ZWA5</accession>
<keyword evidence="3" id="KW-0831">Ubiquinone biosynthesis</keyword>
<keyword evidence="4" id="KW-0809">Transit peptide</keyword>
<evidence type="ECO:0000259" key="7">
    <source>
        <dbReference type="Pfam" id="PF08511"/>
    </source>
</evidence>
<comment type="pathway">
    <text evidence="1">Cofactor biosynthesis; ubiquinone biosynthesis.</text>
</comment>
<evidence type="ECO:0000256" key="2">
    <source>
        <dbReference type="ARBA" id="ARBA00010766"/>
    </source>
</evidence>
<dbReference type="PANTHER" id="PTHR21427:SF19">
    <property type="entry name" value="UBIQUINONE BIOSYNTHESIS PROTEIN COQ9, MITOCHONDRIAL"/>
    <property type="match status" value="1"/>
</dbReference>
<dbReference type="Gene3D" id="1.10.357.10">
    <property type="entry name" value="Tetracycline Repressor, domain 2"/>
    <property type="match status" value="1"/>
</dbReference>
<evidence type="ECO:0000313" key="8">
    <source>
        <dbReference type="EMBL" id="MFC2925731.1"/>
    </source>
</evidence>
<comment type="similarity">
    <text evidence="2">Belongs to the COQ9 family.</text>
</comment>
<comment type="function">
    <text evidence="6">Membrane-associated protein that warps the membrane surface to access and bind aromatic isoprenes with high specificity, including ubiquinone (CoQ) isoprene intermediates and presents them directly to COQ7, therefore facilitating the COQ7-mediated hydroxylase step. Participates in the biosynthesis of coenzyme Q, also named ubiquinone, an essential lipid-soluble electron transporter for aerobic cellular respiration.</text>
</comment>
<evidence type="ECO:0000256" key="3">
    <source>
        <dbReference type="ARBA" id="ARBA00022688"/>
    </source>
</evidence>
<dbReference type="RefSeq" id="WP_343165630.1">
    <property type="nucleotide sequence ID" value="NZ_JBHRSV010000007.1"/>
</dbReference>
<feature type="domain" description="COQ9 C-terminal" evidence="7">
    <location>
        <begin position="122"/>
        <end position="190"/>
    </location>
</feature>
<dbReference type="Proteomes" id="UP001595379">
    <property type="component" value="Unassembled WGS sequence"/>
</dbReference>
<dbReference type="PANTHER" id="PTHR21427">
    <property type="entry name" value="UBIQUINONE BIOSYNTHESIS PROTEIN COQ9, MITOCHONDRIAL"/>
    <property type="match status" value="1"/>
</dbReference>
<comment type="caution">
    <text evidence="8">The sequence shown here is derived from an EMBL/GenBank/DDBJ whole genome shotgun (WGS) entry which is preliminary data.</text>
</comment>
<keyword evidence="5" id="KW-0446">Lipid-binding</keyword>
<evidence type="ECO:0000256" key="1">
    <source>
        <dbReference type="ARBA" id="ARBA00004749"/>
    </source>
</evidence>
<dbReference type="InterPro" id="IPR012762">
    <property type="entry name" value="Ubiq_biosynth_COQ9"/>
</dbReference>
<keyword evidence="9" id="KW-1185">Reference proteome</keyword>
<gene>
    <name evidence="8" type="ORF">ACFOOR_06400</name>
</gene>
<dbReference type="NCBIfam" id="TIGR02396">
    <property type="entry name" value="diverge_rpsU"/>
    <property type="match status" value="1"/>
</dbReference>
<sequence>MTTNRTRADTARLALLEAILPHAAFDGWNEASLAAAAKDAGMSTGEVQLYLTGGVLDLIGFWSLELDRQARDSIEEVDLAAMKVRERVTFAVRQRLEAIGPDEEVARKARARLLLPDAAGLGAKLVWNTSDMIWRALGDPSTDFNFYTKRMTLSAVYTSSLSAWLADMSGDKAEAAAFLDRRIGNVMQFEKVKAQVRKAASGLPDPAGLLAKLRYGLGRS</sequence>
<evidence type="ECO:0000256" key="4">
    <source>
        <dbReference type="ARBA" id="ARBA00022946"/>
    </source>
</evidence>
<dbReference type="EMBL" id="JBHRSV010000007">
    <property type="protein sequence ID" value="MFC2925731.1"/>
    <property type="molecule type" value="Genomic_DNA"/>
</dbReference>
<proteinExistence type="inferred from homology"/>
<name>A0ABV6ZWA5_9PROT</name>